<dbReference type="AlphaFoldDB" id="A0A1F7GFJ8"/>
<protein>
    <recommendedName>
        <fullName evidence="11 12">ATP synthase subunit a</fullName>
    </recommendedName>
    <alternativeName>
        <fullName evidence="11">ATP synthase F0 sector subunit a</fullName>
    </alternativeName>
    <alternativeName>
        <fullName evidence="11">F-ATPase subunit 6</fullName>
    </alternativeName>
</protein>
<dbReference type="GO" id="GO:0042777">
    <property type="term" value="P:proton motive force-driven plasma membrane ATP synthesis"/>
    <property type="evidence" value="ECO:0007669"/>
    <property type="project" value="TreeGrafter"/>
</dbReference>
<comment type="function">
    <text evidence="11 12">Key component of the proton channel; it plays a direct role in the translocation of protons across the membrane.</text>
</comment>
<dbReference type="NCBIfam" id="TIGR01131">
    <property type="entry name" value="ATP_synt_6_or_A"/>
    <property type="match status" value="1"/>
</dbReference>
<evidence type="ECO:0000313" key="14">
    <source>
        <dbReference type="Proteomes" id="UP000176850"/>
    </source>
</evidence>
<dbReference type="CDD" id="cd00310">
    <property type="entry name" value="ATP-synt_Fo_a_6"/>
    <property type="match status" value="1"/>
</dbReference>
<dbReference type="EMBL" id="MFZH01000039">
    <property type="protein sequence ID" value="OGK17677.1"/>
    <property type="molecule type" value="Genomic_DNA"/>
</dbReference>
<dbReference type="SUPFAM" id="SSF81336">
    <property type="entry name" value="F1F0 ATP synthase subunit A"/>
    <property type="match status" value="1"/>
</dbReference>
<feature type="transmembrane region" description="Helical" evidence="11">
    <location>
        <begin position="125"/>
        <end position="141"/>
    </location>
</feature>
<gene>
    <name evidence="11" type="primary">atpB</name>
    <name evidence="13" type="ORF">A2799_04510</name>
</gene>
<evidence type="ECO:0000313" key="13">
    <source>
        <dbReference type="EMBL" id="OGK17677.1"/>
    </source>
</evidence>
<feature type="transmembrane region" description="Helical" evidence="11">
    <location>
        <begin position="183"/>
        <end position="207"/>
    </location>
</feature>
<dbReference type="Gene3D" id="1.20.120.220">
    <property type="entry name" value="ATP synthase, F0 complex, subunit A"/>
    <property type="match status" value="1"/>
</dbReference>
<dbReference type="InterPro" id="IPR023011">
    <property type="entry name" value="ATP_synth_F0_asu_AS"/>
</dbReference>
<dbReference type="GO" id="GO:0046933">
    <property type="term" value="F:proton-transporting ATP synthase activity, rotational mechanism"/>
    <property type="evidence" value="ECO:0007669"/>
    <property type="project" value="UniProtKB-UniRule"/>
</dbReference>
<keyword evidence="3 11" id="KW-0813">Transport</keyword>
<feature type="transmembrane region" description="Helical" evidence="11">
    <location>
        <begin position="21"/>
        <end position="42"/>
    </location>
</feature>
<name>A0A1F7GFJ8_9BACT</name>
<dbReference type="HAMAP" id="MF_01393">
    <property type="entry name" value="ATP_synth_a_bact"/>
    <property type="match status" value="1"/>
</dbReference>
<keyword evidence="8 11" id="KW-0406">Ion transport</keyword>
<evidence type="ECO:0000256" key="6">
    <source>
        <dbReference type="ARBA" id="ARBA00022781"/>
    </source>
</evidence>
<evidence type="ECO:0000256" key="3">
    <source>
        <dbReference type="ARBA" id="ARBA00022448"/>
    </source>
</evidence>
<dbReference type="Proteomes" id="UP000176850">
    <property type="component" value="Unassembled WGS sequence"/>
</dbReference>
<dbReference type="InterPro" id="IPR035908">
    <property type="entry name" value="F0_ATP_A_sf"/>
</dbReference>
<evidence type="ECO:0000256" key="11">
    <source>
        <dbReference type="HAMAP-Rule" id="MF_01393"/>
    </source>
</evidence>
<evidence type="ECO:0000256" key="7">
    <source>
        <dbReference type="ARBA" id="ARBA00022989"/>
    </source>
</evidence>
<keyword evidence="11" id="KW-1003">Cell membrane</keyword>
<dbReference type="Pfam" id="PF00119">
    <property type="entry name" value="ATP-synt_A"/>
    <property type="match status" value="1"/>
</dbReference>
<evidence type="ECO:0000256" key="1">
    <source>
        <dbReference type="ARBA" id="ARBA00004141"/>
    </source>
</evidence>
<keyword evidence="9 11" id="KW-0472">Membrane</keyword>
<evidence type="ECO:0000256" key="12">
    <source>
        <dbReference type="RuleBase" id="RU000483"/>
    </source>
</evidence>
<comment type="subcellular location">
    <subcellularLocation>
        <location evidence="11 12">Cell membrane</location>
        <topology evidence="11 12">Multi-pass membrane protein</topology>
    </subcellularLocation>
    <subcellularLocation>
        <location evidence="1">Membrane</location>
        <topology evidence="1">Multi-pass membrane protein</topology>
    </subcellularLocation>
</comment>
<keyword evidence="4 11" id="KW-0138">CF(0)</keyword>
<feature type="transmembrane region" description="Helical" evidence="11">
    <location>
        <begin position="214"/>
        <end position="234"/>
    </location>
</feature>
<dbReference type="GO" id="GO:0045259">
    <property type="term" value="C:proton-transporting ATP synthase complex"/>
    <property type="evidence" value="ECO:0007669"/>
    <property type="project" value="UniProtKB-KW"/>
</dbReference>
<keyword evidence="10 11" id="KW-0066">ATP synthesis</keyword>
<dbReference type="GO" id="GO:0005886">
    <property type="term" value="C:plasma membrane"/>
    <property type="evidence" value="ECO:0007669"/>
    <property type="project" value="UniProtKB-SubCell"/>
</dbReference>
<dbReference type="PROSITE" id="PS00449">
    <property type="entry name" value="ATPASE_A"/>
    <property type="match status" value="1"/>
</dbReference>
<keyword evidence="5 11" id="KW-0812">Transmembrane</keyword>
<keyword evidence="6 11" id="KW-0375">Hydrogen ion transport</keyword>
<evidence type="ECO:0000256" key="5">
    <source>
        <dbReference type="ARBA" id="ARBA00022692"/>
    </source>
</evidence>
<comment type="similarity">
    <text evidence="2 11 12">Belongs to the ATPase A chain family.</text>
</comment>
<dbReference type="PRINTS" id="PR00123">
    <property type="entry name" value="ATPASEA"/>
</dbReference>
<evidence type="ECO:0000256" key="2">
    <source>
        <dbReference type="ARBA" id="ARBA00006810"/>
    </source>
</evidence>
<sequence>MLHISIKPEVIFHILGQGITNSLLASLILTVLFVALSFLFQIKSRDTNSTFVFFIRYILTQLYNLYKSVLQEKVTVFFPVLGAFFFFILLSNWIGLIPGVGSILIREGHESVPILRAATADLNTTVALALISVVLIQVYGIKYIGIKKFVGKFLNFSGPIAFFTGILEIVSEISKVLSFAFRLFGNIFAGEVLISVVAFLIPILASFPFLMLEIFVGFIQAIVFSMLSAVFLSMSTAEHH</sequence>
<feature type="transmembrane region" description="Helical" evidence="11">
    <location>
        <begin position="78"/>
        <end position="105"/>
    </location>
</feature>
<accession>A0A1F7GFJ8</accession>
<dbReference type="PANTHER" id="PTHR42823">
    <property type="entry name" value="ATP SYNTHASE SUBUNIT A, CHLOROPLASTIC"/>
    <property type="match status" value="1"/>
</dbReference>
<comment type="caution">
    <text evidence="13">The sequence shown here is derived from an EMBL/GenBank/DDBJ whole genome shotgun (WGS) entry which is preliminary data.</text>
</comment>
<proteinExistence type="inferred from homology"/>
<evidence type="ECO:0000256" key="10">
    <source>
        <dbReference type="ARBA" id="ARBA00023310"/>
    </source>
</evidence>
<keyword evidence="7 11" id="KW-1133">Transmembrane helix</keyword>
<evidence type="ECO:0000256" key="9">
    <source>
        <dbReference type="ARBA" id="ARBA00023136"/>
    </source>
</evidence>
<dbReference type="InterPro" id="IPR000568">
    <property type="entry name" value="ATP_synth_F0_asu"/>
</dbReference>
<reference evidence="13 14" key="1">
    <citation type="journal article" date="2016" name="Nat. Commun.">
        <title>Thousands of microbial genomes shed light on interconnected biogeochemical processes in an aquifer system.</title>
        <authorList>
            <person name="Anantharaman K."/>
            <person name="Brown C.T."/>
            <person name="Hug L.A."/>
            <person name="Sharon I."/>
            <person name="Castelle C.J."/>
            <person name="Probst A.J."/>
            <person name="Thomas B.C."/>
            <person name="Singh A."/>
            <person name="Wilkins M.J."/>
            <person name="Karaoz U."/>
            <person name="Brodie E.L."/>
            <person name="Williams K.H."/>
            <person name="Hubbard S.S."/>
            <person name="Banfield J.F."/>
        </authorList>
    </citation>
    <scope>NUCLEOTIDE SEQUENCE [LARGE SCALE GENOMIC DNA]</scope>
</reference>
<dbReference type="PANTHER" id="PTHR42823:SF3">
    <property type="entry name" value="ATP SYNTHASE SUBUNIT A, CHLOROPLASTIC"/>
    <property type="match status" value="1"/>
</dbReference>
<organism evidence="13 14">
    <name type="scientific">Candidatus Roizmanbacteria bacterium RIFCSPHIGHO2_01_FULL_39_24</name>
    <dbReference type="NCBI Taxonomy" id="1802032"/>
    <lineage>
        <taxon>Bacteria</taxon>
        <taxon>Candidatus Roizmaniibacteriota</taxon>
    </lineage>
</organism>
<dbReference type="InterPro" id="IPR045082">
    <property type="entry name" value="ATP_syn_F0_a_bact/chloroplast"/>
</dbReference>
<evidence type="ECO:0000256" key="4">
    <source>
        <dbReference type="ARBA" id="ARBA00022547"/>
    </source>
</evidence>
<feature type="transmembrane region" description="Helical" evidence="11">
    <location>
        <begin position="153"/>
        <end position="171"/>
    </location>
</feature>
<evidence type="ECO:0000256" key="8">
    <source>
        <dbReference type="ARBA" id="ARBA00023065"/>
    </source>
</evidence>